<evidence type="ECO:0000313" key="1">
    <source>
        <dbReference type="EMBL" id="JAH07829.1"/>
    </source>
</evidence>
<proteinExistence type="predicted"/>
<organism evidence="1">
    <name type="scientific">Anguilla anguilla</name>
    <name type="common">European freshwater eel</name>
    <name type="synonym">Muraena anguilla</name>
    <dbReference type="NCBI Taxonomy" id="7936"/>
    <lineage>
        <taxon>Eukaryota</taxon>
        <taxon>Metazoa</taxon>
        <taxon>Chordata</taxon>
        <taxon>Craniata</taxon>
        <taxon>Vertebrata</taxon>
        <taxon>Euteleostomi</taxon>
        <taxon>Actinopterygii</taxon>
        <taxon>Neopterygii</taxon>
        <taxon>Teleostei</taxon>
        <taxon>Anguilliformes</taxon>
        <taxon>Anguillidae</taxon>
        <taxon>Anguilla</taxon>
    </lineage>
</organism>
<dbReference type="AlphaFoldDB" id="A0A0E9PTM7"/>
<sequence>MEQTYVWIGCNIQYLFNRTKYLSIFLYLFIHHPPMYRPS</sequence>
<reference evidence="1" key="1">
    <citation type="submission" date="2014-11" db="EMBL/GenBank/DDBJ databases">
        <authorList>
            <person name="Amaro Gonzalez C."/>
        </authorList>
    </citation>
    <scope>NUCLEOTIDE SEQUENCE</scope>
</reference>
<protein>
    <submittedName>
        <fullName evidence="1">Uncharacterized protein</fullName>
    </submittedName>
</protein>
<dbReference type="EMBL" id="GBXM01100748">
    <property type="protein sequence ID" value="JAH07829.1"/>
    <property type="molecule type" value="Transcribed_RNA"/>
</dbReference>
<accession>A0A0E9PTM7</accession>
<reference evidence="1" key="2">
    <citation type="journal article" date="2015" name="Fish Shellfish Immunol.">
        <title>Early steps in the European eel (Anguilla anguilla)-Vibrio vulnificus interaction in the gills: Role of the RtxA13 toxin.</title>
        <authorList>
            <person name="Callol A."/>
            <person name="Pajuelo D."/>
            <person name="Ebbesson L."/>
            <person name="Teles M."/>
            <person name="MacKenzie S."/>
            <person name="Amaro C."/>
        </authorList>
    </citation>
    <scope>NUCLEOTIDE SEQUENCE</scope>
</reference>
<name>A0A0E9PTM7_ANGAN</name>